<keyword evidence="6" id="KW-1185">Reference proteome</keyword>
<feature type="domain" description="DRBM" evidence="4">
    <location>
        <begin position="159"/>
        <end position="229"/>
    </location>
</feature>
<evidence type="ECO:0000256" key="1">
    <source>
        <dbReference type="ARBA" id="ARBA00022884"/>
    </source>
</evidence>
<dbReference type="InterPro" id="IPR014720">
    <property type="entry name" value="dsRBD_dom"/>
</dbReference>
<evidence type="ECO:0000256" key="2">
    <source>
        <dbReference type="PROSITE-ProRule" id="PRU00266"/>
    </source>
</evidence>
<sequence>MAKNGQRTQHNHIWGSKGLLEITRGSKGCKWAARGCKRQSGGSKSQPGAARAASGQQGAVRDTLGQQGLQETSRSRKPEQYSGDGRAAADKYLLRLKADSSFVQGEGSRFSNDNDNGFISDVNSFGYHPLTEESPSLSSASEPPRVLDPTLDGSKRSMGSISTLKDLCMMEGLDVTFQPQPPSSANPLQKNEVHAQVVVDGQVLGKGIGLTWDEAKMRAAEKALGSLKPMLGQFSQKRQGSPRALQGMSNKRLKPEYARVLHQMPSSARYPRNASSIP</sequence>
<evidence type="ECO:0000259" key="4">
    <source>
        <dbReference type="PROSITE" id="PS50137"/>
    </source>
</evidence>
<dbReference type="SUPFAM" id="SSF54768">
    <property type="entry name" value="dsRNA-binding domain-like"/>
    <property type="match status" value="1"/>
</dbReference>
<accession>A0A7J0EZI4</accession>
<dbReference type="AlphaFoldDB" id="A0A7J0EZI4"/>
<dbReference type="InterPro" id="IPR051247">
    <property type="entry name" value="RLC_Component"/>
</dbReference>
<comment type="caution">
    <text evidence="5">The sequence shown here is derived from an EMBL/GenBank/DDBJ whole genome shotgun (WGS) entry which is preliminary data.</text>
</comment>
<proteinExistence type="predicted"/>
<dbReference type="EMBL" id="BJWL01000008">
    <property type="protein sequence ID" value="GFY91855.1"/>
    <property type="molecule type" value="Genomic_DNA"/>
</dbReference>
<dbReference type="PANTHER" id="PTHR46205:SF3">
    <property type="entry name" value="LOQUACIOUS, ISOFORM B"/>
    <property type="match status" value="1"/>
</dbReference>
<dbReference type="GO" id="GO:0003723">
    <property type="term" value="F:RNA binding"/>
    <property type="evidence" value="ECO:0007669"/>
    <property type="project" value="UniProtKB-UniRule"/>
</dbReference>
<feature type="compositionally biased region" description="Low complexity" evidence="3">
    <location>
        <begin position="132"/>
        <end position="144"/>
    </location>
</feature>
<evidence type="ECO:0000313" key="6">
    <source>
        <dbReference type="Proteomes" id="UP000585474"/>
    </source>
</evidence>
<feature type="region of interest" description="Disordered" evidence="3">
    <location>
        <begin position="130"/>
        <end position="154"/>
    </location>
</feature>
<dbReference type="Proteomes" id="UP000585474">
    <property type="component" value="Unassembled WGS sequence"/>
</dbReference>
<dbReference type="SMART" id="SM00358">
    <property type="entry name" value="DSRM"/>
    <property type="match status" value="1"/>
</dbReference>
<evidence type="ECO:0000313" key="5">
    <source>
        <dbReference type="EMBL" id="GFY91855.1"/>
    </source>
</evidence>
<keyword evidence="1 2" id="KW-0694">RNA-binding</keyword>
<gene>
    <name evidence="5" type="ORF">Acr_08g0002510</name>
</gene>
<feature type="region of interest" description="Disordered" evidence="3">
    <location>
        <begin position="33"/>
        <end position="86"/>
    </location>
</feature>
<protein>
    <submittedName>
        <fullName evidence="5">C-terminal domain phosphatase-like 1</fullName>
    </submittedName>
</protein>
<dbReference type="OrthoDB" id="1726303at2759"/>
<reference evidence="5 6" key="1">
    <citation type="submission" date="2019-07" db="EMBL/GenBank/DDBJ databases">
        <title>De Novo Assembly of kiwifruit Actinidia rufa.</title>
        <authorList>
            <person name="Sugita-Konishi S."/>
            <person name="Sato K."/>
            <person name="Mori E."/>
            <person name="Abe Y."/>
            <person name="Kisaki G."/>
            <person name="Hamano K."/>
            <person name="Suezawa K."/>
            <person name="Otani M."/>
            <person name="Fukuda T."/>
            <person name="Manabe T."/>
            <person name="Gomi K."/>
            <person name="Tabuchi M."/>
            <person name="Akimitsu K."/>
            <person name="Kataoka I."/>
        </authorList>
    </citation>
    <scope>NUCLEOTIDE SEQUENCE [LARGE SCALE GENOMIC DNA]</scope>
    <source>
        <strain evidence="6">cv. Fuchu</strain>
    </source>
</reference>
<dbReference type="Gene3D" id="3.30.160.20">
    <property type="match status" value="1"/>
</dbReference>
<evidence type="ECO:0000256" key="3">
    <source>
        <dbReference type="SAM" id="MobiDB-lite"/>
    </source>
</evidence>
<name>A0A7J0EZI4_9ERIC</name>
<dbReference type="PROSITE" id="PS50137">
    <property type="entry name" value="DS_RBD"/>
    <property type="match status" value="1"/>
</dbReference>
<dbReference type="PANTHER" id="PTHR46205">
    <property type="entry name" value="LOQUACIOUS, ISOFORM B"/>
    <property type="match status" value="1"/>
</dbReference>
<organism evidence="5 6">
    <name type="scientific">Actinidia rufa</name>
    <dbReference type="NCBI Taxonomy" id="165716"/>
    <lineage>
        <taxon>Eukaryota</taxon>
        <taxon>Viridiplantae</taxon>
        <taxon>Streptophyta</taxon>
        <taxon>Embryophyta</taxon>
        <taxon>Tracheophyta</taxon>
        <taxon>Spermatophyta</taxon>
        <taxon>Magnoliopsida</taxon>
        <taxon>eudicotyledons</taxon>
        <taxon>Gunneridae</taxon>
        <taxon>Pentapetalae</taxon>
        <taxon>asterids</taxon>
        <taxon>Ericales</taxon>
        <taxon>Actinidiaceae</taxon>
        <taxon>Actinidia</taxon>
    </lineage>
</organism>
<feature type="compositionally biased region" description="Low complexity" evidence="3">
    <location>
        <begin position="46"/>
        <end position="59"/>
    </location>
</feature>